<dbReference type="Gene3D" id="3.30.70.370">
    <property type="match status" value="2"/>
</dbReference>
<sequence>MAGKDVTIYCDAVPGYKPISNGLQRLAAADRLIGHNTLKYDFPLINRLYPETLRLEQQVDTLIMARLFDPETRNHALKDWGERLRVAKGDFEGPWDVCTPEMLDYARQDVVVTRALYHHVKTVETWGCLETETKFAWLMFLQEQNGFRLDLKAAQALEEALRGELAELFYEAQSAFPPRFVPAAPSISQSVFHPKSDNKRLGYVAGAPLTKIKLQDFNPGSRRQVAERLQELGWKPSAYGKNGVPTVDDEILAALPYPQAQKLVRYFGIAKMLGQLSDGKTGWLKVVGEDGRVHGRVNTVGCAPGRCAHSSPNMAQVSKKDLRMRAVWVPRPGWKLVGCDGASIQARALAHYLSPYDKGKAIEREINGDKALGTDTHSVNRDALEPCGFHVPAHLTAEEAGHLKSRLRDGAKRALYCVLFGGGDFKLGATLKEVIREAGLVVPKAPETKLGKAARARLFEAIIGFDKLSNAIKAVARPRERGGRGYLTALSGFHVKCRSEHSALVFLMQSFEVSIMKFAAVIFHFEKCVAHGWEHGRDFAYCANVHDEVQIECHPEIADAVGKAFAASIKEAGERLGSRCPMEGDYIVGDNWKETH</sequence>
<proteinExistence type="inferred from homology"/>
<dbReference type="EMBL" id="CP107052">
    <property type="protein sequence ID" value="UYH50580.1"/>
    <property type="molecule type" value="Genomic_DNA"/>
</dbReference>
<protein>
    <recommendedName>
        <fullName evidence="3">DNA-directed DNA polymerase</fullName>
        <ecNumber evidence="3">2.7.7.7</ecNumber>
    </recommendedName>
</protein>
<dbReference type="SUPFAM" id="SSF53098">
    <property type="entry name" value="Ribonuclease H-like"/>
    <property type="match status" value="1"/>
</dbReference>
<gene>
    <name evidence="8" type="ORF">N5W20_05480</name>
</gene>
<dbReference type="Pfam" id="PF00476">
    <property type="entry name" value="DNA_pol_A"/>
    <property type="match status" value="1"/>
</dbReference>
<dbReference type="EC" id="2.7.7.7" evidence="3"/>
<comment type="subunit">
    <text evidence="2">Single-chain monomer with multiple functions.</text>
</comment>
<name>A0ABY6GGP7_9PROT</name>
<feature type="domain" description="DNA-directed DNA polymerase family A palm" evidence="7">
    <location>
        <begin position="321"/>
        <end position="557"/>
    </location>
</feature>
<dbReference type="InterPro" id="IPR036397">
    <property type="entry name" value="RNaseH_sf"/>
</dbReference>
<keyword evidence="9" id="KW-1185">Reference proteome</keyword>
<evidence type="ECO:0000256" key="5">
    <source>
        <dbReference type="ARBA" id="ARBA00022839"/>
    </source>
</evidence>
<dbReference type="Gene3D" id="1.20.1060.10">
    <property type="entry name" value="Taq DNA Polymerase, Chain T, domain 4"/>
    <property type="match status" value="1"/>
</dbReference>
<dbReference type="PANTHER" id="PTHR10133:SF27">
    <property type="entry name" value="DNA POLYMERASE NU"/>
    <property type="match status" value="1"/>
</dbReference>
<dbReference type="InterPro" id="IPR012337">
    <property type="entry name" value="RNaseH-like_sf"/>
</dbReference>
<comment type="catalytic activity">
    <reaction evidence="6">
        <text>DNA(n) + a 2'-deoxyribonucleoside 5'-triphosphate = DNA(n+1) + diphosphate</text>
        <dbReference type="Rhea" id="RHEA:22508"/>
        <dbReference type="Rhea" id="RHEA-COMP:17339"/>
        <dbReference type="Rhea" id="RHEA-COMP:17340"/>
        <dbReference type="ChEBI" id="CHEBI:33019"/>
        <dbReference type="ChEBI" id="CHEBI:61560"/>
        <dbReference type="ChEBI" id="CHEBI:173112"/>
        <dbReference type="EC" id="2.7.7.7"/>
    </reaction>
</comment>
<evidence type="ECO:0000256" key="3">
    <source>
        <dbReference type="ARBA" id="ARBA00012417"/>
    </source>
</evidence>
<keyword evidence="5" id="KW-0378">Hydrolase</keyword>
<evidence type="ECO:0000256" key="2">
    <source>
        <dbReference type="ARBA" id="ARBA00011541"/>
    </source>
</evidence>
<dbReference type="RefSeq" id="WP_319806165.1">
    <property type="nucleotide sequence ID" value="NZ_CP107052.1"/>
</dbReference>
<dbReference type="SMART" id="SM00482">
    <property type="entry name" value="POLAc"/>
    <property type="match status" value="1"/>
</dbReference>
<comment type="similarity">
    <text evidence="1">Belongs to the DNA polymerase type-A family.</text>
</comment>
<evidence type="ECO:0000256" key="4">
    <source>
        <dbReference type="ARBA" id="ARBA00022705"/>
    </source>
</evidence>
<dbReference type="InterPro" id="IPR001098">
    <property type="entry name" value="DNA-dir_DNA_pol_A_palm_dom"/>
</dbReference>
<dbReference type="Proteomes" id="UP001163831">
    <property type="component" value="Chromosome"/>
</dbReference>
<dbReference type="InterPro" id="IPR002298">
    <property type="entry name" value="DNA_polymerase_A"/>
</dbReference>
<evidence type="ECO:0000256" key="1">
    <source>
        <dbReference type="ARBA" id="ARBA00007705"/>
    </source>
</evidence>
<evidence type="ECO:0000259" key="7">
    <source>
        <dbReference type="SMART" id="SM00482"/>
    </source>
</evidence>
<dbReference type="InterPro" id="IPR043502">
    <property type="entry name" value="DNA/RNA_pol_sf"/>
</dbReference>
<evidence type="ECO:0000256" key="6">
    <source>
        <dbReference type="ARBA" id="ARBA00049244"/>
    </source>
</evidence>
<keyword evidence="5" id="KW-0269">Exonuclease</keyword>
<keyword evidence="5" id="KW-0540">Nuclease</keyword>
<dbReference type="SUPFAM" id="SSF56672">
    <property type="entry name" value="DNA/RNA polymerases"/>
    <property type="match status" value="1"/>
</dbReference>
<evidence type="ECO:0000313" key="9">
    <source>
        <dbReference type="Proteomes" id="UP001163831"/>
    </source>
</evidence>
<reference evidence="8" key="1">
    <citation type="submission" date="2022-10" db="EMBL/GenBank/DDBJ databases">
        <title>Candidatus Kirkpatrella diaphorinas gen. nov., sp. nov., an uncultured endosymbiont identified in a population of Diaphorina citri from Hawaii.</title>
        <authorList>
            <person name="Henry E.M."/>
            <person name="Carlson C.R."/>
            <person name="Kuo Y.-W."/>
        </authorList>
    </citation>
    <scope>NUCLEOTIDE SEQUENCE</scope>
    <source>
        <strain evidence="8">CADCRV1</strain>
    </source>
</reference>
<keyword evidence="4" id="KW-0235">DNA replication</keyword>
<dbReference type="Gene3D" id="3.30.420.10">
    <property type="entry name" value="Ribonuclease H-like superfamily/Ribonuclease H"/>
    <property type="match status" value="1"/>
</dbReference>
<accession>A0ABY6GGP7</accession>
<evidence type="ECO:0000313" key="8">
    <source>
        <dbReference type="EMBL" id="UYH50580.1"/>
    </source>
</evidence>
<dbReference type="PANTHER" id="PTHR10133">
    <property type="entry name" value="DNA POLYMERASE I"/>
    <property type="match status" value="1"/>
</dbReference>
<organism evidence="8 9">
    <name type="scientific">Candidatus Kirkpatrickella diaphorinae</name>
    <dbReference type="NCBI Taxonomy" id="2984322"/>
    <lineage>
        <taxon>Bacteria</taxon>
        <taxon>Pseudomonadati</taxon>
        <taxon>Pseudomonadota</taxon>
        <taxon>Alphaproteobacteria</taxon>
        <taxon>Acetobacterales</taxon>
        <taxon>Acetobacteraceae</taxon>
        <taxon>Candidatus Kirkpatrickella</taxon>
    </lineage>
</organism>